<evidence type="ECO:0000313" key="2">
    <source>
        <dbReference type="Proteomes" id="UP000607559"/>
    </source>
</evidence>
<dbReference type="Proteomes" id="UP000607559">
    <property type="component" value="Unassembled WGS sequence"/>
</dbReference>
<dbReference type="AlphaFoldDB" id="A0A8J2UGR0"/>
<reference evidence="1" key="2">
    <citation type="submission" date="2020-09" db="EMBL/GenBank/DDBJ databases">
        <authorList>
            <person name="Sun Q."/>
            <person name="Zhou Y."/>
        </authorList>
    </citation>
    <scope>NUCLEOTIDE SEQUENCE</scope>
    <source>
        <strain evidence="1">CGMCC 1.15448</strain>
    </source>
</reference>
<protein>
    <submittedName>
        <fullName evidence="1">Uncharacterized protein</fullName>
    </submittedName>
</protein>
<gene>
    <name evidence="1" type="ORF">GCM10011511_43200</name>
</gene>
<dbReference type="RefSeq" id="WP_188935714.1">
    <property type="nucleotide sequence ID" value="NZ_BMJC01000005.1"/>
</dbReference>
<organism evidence="1 2">
    <name type="scientific">Puia dinghuensis</name>
    <dbReference type="NCBI Taxonomy" id="1792502"/>
    <lineage>
        <taxon>Bacteria</taxon>
        <taxon>Pseudomonadati</taxon>
        <taxon>Bacteroidota</taxon>
        <taxon>Chitinophagia</taxon>
        <taxon>Chitinophagales</taxon>
        <taxon>Chitinophagaceae</taxon>
        <taxon>Puia</taxon>
    </lineage>
</organism>
<accession>A0A8J2UGR0</accession>
<keyword evidence="2" id="KW-1185">Reference proteome</keyword>
<name>A0A8J2UGR0_9BACT</name>
<sequence>MNKDQFEFEFILCGLRYRCHATCLRDGLHFQYAIEFTLNGQAGPCSRIFVRPALNDSENWHFTCENGENAACHYPLTLLERFGVEVDKHNLQSLI</sequence>
<evidence type="ECO:0000313" key="1">
    <source>
        <dbReference type="EMBL" id="GGB14810.1"/>
    </source>
</evidence>
<reference evidence="1" key="1">
    <citation type="journal article" date="2014" name="Int. J. Syst. Evol. Microbiol.">
        <title>Complete genome sequence of Corynebacterium casei LMG S-19264T (=DSM 44701T), isolated from a smear-ripened cheese.</title>
        <authorList>
            <consortium name="US DOE Joint Genome Institute (JGI-PGF)"/>
            <person name="Walter F."/>
            <person name="Albersmeier A."/>
            <person name="Kalinowski J."/>
            <person name="Ruckert C."/>
        </authorList>
    </citation>
    <scope>NUCLEOTIDE SEQUENCE</scope>
    <source>
        <strain evidence="1">CGMCC 1.15448</strain>
    </source>
</reference>
<proteinExistence type="predicted"/>
<dbReference type="EMBL" id="BMJC01000005">
    <property type="protein sequence ID" value="GGB14810.1"/>
    <property type="molecule type" value="Genomic_DNA"/>
</dbReference>
<comment type="caution">
    <text evidence="1">The sequence shown here is derived from an EMBL/GenBank/DDBJ whole genome shotgun (WGS) entry which is preliminary data.</text>
</comment>